<organism evidence="2 3">
    <name type="scientific">Symbiopectobacterium purcellii</name>
    <dbReference type="NCBI Taxonomy" id="2871826"/>
    <lineage>
        <taxon>Bacteria</taxon>
        <taxon>Pseudomonadati</taxon>
        <taxon>Pseudomonadota</taxon>
        <taxon>Gammaproteobacteria</taxon>
        <taxon>Enterobacterales</taxon>
        <taxon>Enterobacteriaceae</taxon>
    </lineage>
</organism>
<gene>
    <name evidence="2" type="ORF">K6K13_20955</name>
</gene>
<dbReference type="RefSeq" id="WP_222158686.1">
    <property type="nucleotide sequence ID" value="NZ_CP081864.1"/>
</dbReference>
<dbReference type="EMBL" id="CP081864">
    <property type="protein sequence ID" value="QZN95595.1"/>
    <property type="molecule type" value="Genomic_DNA"/>
</dbReference>
<keyword evidence="3" id="KW-1185">Reference proteome</keyword>
<name>A0ABX9AP82_9ENTR</name>
<evidence type="ECO:0000256" key="1">
    <source>
        <dbReference type="SAM" id="MobiDB-lite"/>
    </source>
</evidence>
<feature type="compositionally biased region" description="Polar residues" evidence="1">
    <location>
        <begin position="544"/>
        <end position="556"/>
    </location>
</feature>
<evidence type="ECO:0000313" key="3">
    <source>
        <dbReference type="Proteomes" id="UP000825886"/>
    </source>
</evidence>
<reference evidence="2 3" key="1">
    <citation type="submission" date="2021-08" db="EMBL/GenBank/DDBJ databases">
        <title>Culture and genomic analysis of Symbiopectobacterium purcellii sp. nov. gen. nov., isolated from the leafhopper Empoasca decipiens.</title>
        <authorList>
            <person name="Nadal-Jimenez P."/>
            <person name="Siozios S."/>
            <person name="Halliday N."/>
            <person name="Camara M."/>
            <person name="Hurst G.D.D."/>
        </authorList>
    </citation>
    <scope>NUCLEOTIDE SEQUENCE [LARGE SCALE GENOMIC DNA]</scope>
    <source>
        <strain evidence="2 3">SyEd1</strain>
    </source>
</reference>
<accession>A0ABX9AP82</accession>
<feature type="region of interest" description="Disordered" evidence="1">
    <location>
        <begin position="544"/>
        <end position="564"/>
    </location>
</feature>
<dbReference type="Proteomes" id="UP000825886">
    <property type="component" value="Chromosome"/>
</dbReference>
<protein>
    <submittedName>
        <fullName evidence="2">AsmA family protein</fullName>
    </submittedName>
</protein>
<evidence type="ECO:0000313" key="2">
    <source>
        <dbReference type="EMBL" id="QZN95595.1"/>
    </source>
</evidence>
<sequence length="564" mass="62212">MKFLGKLLLTLLLLALLALVIVYVVLQTHWAASRVTSWVNDNTDYQLTLGKIEHNWSEADHIVFNDVTFGVKGQPLTLAARKMSFGVSARQLTEPSHFASLELEGGTLNLLPGSNIAVPFMADVLQLRTMALQSQDGDWSLNGQQINGGITPWQPEQGHLLGTQGNFQLSARSLRLNEVPASQVLIQGEINNNQLTLTNFGADVAGGQLTGNARRAEDGSWQVDSLRLSNVRLQTTKSLEDFWQPVAELPSVAVSRFDMVDARIEGPGWAFSDLDVTLQNITFRQHSWESDDGTLSFNASDIVNGSMHLIDPIVNLAVSPQGVAIKQFTTRWEGGLMRTDGMWTRDNHRLTLNEVVVAGMEYTLPTDWRERWQKTLPDWLSDVEVKKFRANRNLLIDINPDFPFQLTALDGYGNNLLLARQHQWGVWQGTLNLNASDATFNKLDVRRPSLALNASDAQIAITELSAFTQRGLLEAQATIEQQPGRAFTLSLNGRSVPMDTLTHWGWQGSEALPSADSNLQLRLTGNLAANTPLKPTLSGLLQGTTSDGTGVRQQIQHGEVSTAH</sequence>
<proteinExistence type="predicted"/>